<dbReference type="EMBL" id="KZ989111">
    <property type="protein sequence ID" value="RKP28222.1"/>
    <property type="molecule type" value="Genomic_DNA"/>
</dbReference>
<evidence type="ECO:0000313" key="2">
    <source>
        <dbReference type="Proteomes" id="UP000278143"/>
    </source>
</evidence>
<dbReference type="Proteomes" id="UP000278143">
    <property type="component" value="Unassembled WGS sequence"/>
</dbReference>
<sequence length="360" mass="39749">MEQEMSHYNILILGASYGSLLASKMLFGGHNVKLVCLPAEADLINAEGFRVRMPIRGRKDPIEIDSRKLPGKVSAMGTSEVNPKDFDLIGLAMQEPQYGSPGVKELLDAIAKARVPCMSIMNMPPLPYMKRIPGIDAEKLKPAYTNPAVWDNFAPGALTLCSPDPQAIRPPEEKVNVLQVTLPTNFKVARFDDEKSNNVLRTLERDIDAVRFDAPDGKIELPVKLRFHESIFVPLAKWAMLMAGNYRCITRDGMRTAKEAVHTNLEESRSIYNFVVDVCLKLGADRADMVPFEKYASAAESLSRPASAARALNNGAPNIERADKLVQLIAQQLQMTHPTLDGIVALVDSRLDVNRKKVAA</sequence>
<evidence type="ECO:0000313" key="1">
    <source>
        <dbReference type="EMBL" id="RKP28222.1"/>
    </source>
</evidence>
<dbReference type="AlphaFoldDB" id="A0A4P9Z7N6"/>
<evidence type="ECO:0008006" key="3">
    <source>
        <dbReference type="Google" id="ProtNLM"/>
    </source>
</evidence>
<accession>A0A4P9Z7N6</accession>
<dbReference type="OrthoDB" id="536031at2759"/>
<organism evidence="1 2">
    <name type="scientific">Syncephalis pseudoplumigaleata</name>
    <dbReference type="NCBI Taxonomy" id="1712513"/>
    <lineage>
        <taxon>Eukaryota</taxon>
        <taxon>Fungi</taxon>
        <taxon>Fungi incertae sedis</taxon>
        <taxon>Zoopagomycota</taxon>
        <taxon>Zoopagomycotina</taxon>
        <taxon>Zoopagomycetes</taxon>
        <taxon>Zoopagales</taxon>
        <taxon>Piptocephalidaceae</taxon>
        <taxon>Syncephalis</taxon>
    </lineage>
</organism>
<gene>
    <name evidence="1" type="ORF">SYNPS1DRAFT_20466</name>
</gene>
<keyword evidence="2" id="KW-1185">Reference proteome</keyword>
<reference evidence="2" key="1">
    <citation type="journal article" date="2018" name="Nat. Microbiol.">
        <title>Leveraging single-cell genomics to expand the fungal tree of life.</title>
        <authorList>
            <person name="Ahrendt S.R."/>
            <person name="Quandt C.A."/>
            <person name="Ciobanu D."/>
            <person name="Clum A."/>
            <person name="Salamov A."/>
            <person name="Andreopoulos B."/>
            <person name="Cheng J.F."/>
            <person name="Woyke T."/>
            <person name="Pelin A."/>
            <person name="Henrissat B."/>
            <person name="Reynolds N.K."/>
            <person name="Benny G.L."/>
            <person name="Smith M.E."/>
            <person name="James T.Y."/>
            <person name="Grigoriev I.V."/>
        </authorList>
    </citation>
    <scope>NUCLEOTIDE SEQUENCE [LARGE SCALE GENOMIC DNA]</scope>
    <source>
        <strain evidence="2">Benny S71-1</strain>
    </source>
</reference>
<protein>
    <recommendedName>
        <fullName evidence="3">Ketopantoate reductase PanE/ApbA C terminal-domain-containing protein</fullName>
    </recommendedName>
</protein>
<name>A0A4P9Z7N6_9FUNG</name>
<proteinExistence type="predicted"/>